<keyword evidence="1" id="KW-0175">Coiled coil</keyword>
<gene>
    <name evidence="4" type="ORF">DMAD_12067</name>
</gene>
<dbReference type="Proteomes" id="UP001500889">
    <property type="component" value="Chromosome U"/>
</dbReference>
<evidence type="ECO:0000313" key="4">
    <source>
        <dbReference type="EMBL" id="BFF94438.1"/>
    </source>
</evidence>
<reference evidence="4 5" key="1">
    <citation type="submission" date="2024-02" db="EMBL/GenBank/DDBJ databases">
        <title>A chromosome-level genome assembly of Drosophila madeirensis, a fruit fly species endemic to Madeira island.</title>
        <authorList>
            <person name="Tomihara K."/>
            <person name="Llopart A."/>
            <person name="Yamamoto D."/>
        </authorList>
    </citation>
    <scope>NUCLEOTIDE SEQUENCE [LARGE SCALE GENOMIC DNA]</scope>
    <source>
        <strain evidence="4 5">RF1</strain>
    </source>
</reference>
<protein>
    <recommendedName>
        <fullName evidence="3">CCDC113/CCDC96 coiled-coil domain-containing protein</fullName>
    </recommendedName>
</protein>
<feature type="compositionally biased region" description="Basic and acidic residues" evidence="2">
    <location>
        <begin position="61"/>
        <end position="70"/>
    </location>
</feature>
<proteinExistence type="predicted"/>
<feature type="region of interest" description="Disordered" evidence="2">
    <location>
        <begin position="242"/>
        <end position="271"/>
    </location>
</feature>
<feature type="region of interest" description="Disordered" evidence="2">
    <location>
        <begin position="1"/>
        <end position="150"/>
    </location>
</feature>
<feature type="compositionally biased region" description="Basic residues" evidence="2">
    <location>
        <begin position="27"/>
        <end position="37"/>
    </location>
</feature>
<feature type="compositionally biased region" description="Polar residues" evidence="2">
    <location>
        <begin position="108"/>
        <end position="121"/>
    </location>
</feature>
<evidence type="ECO:0000313" key="5">
    <source>
        <dbReference type="Proteomes" id="UP001500889"/>
    </source>
</evidence>
<organism evidence="4 5">
    <name type="scientific">Drosophila madeirensis</name>
    <name type="common">Fruit fly</name>
    <dbReference type="NCBI Taxonomy" id="30013"/>
    <lineage>
        <taxon>Eukaryota</taxon>
        <taxon>Metazoa</taxon>
        <taxon>Ecdysozoa</taxon>
        <taxon>Arthropoda</taxon>
        <taxon>Hexapoda</taxon>
        <taxon>Insecta</taxon>
        <taxon>Pterygota</taxon>
        <taxon>Neoptera</taxon>
        <taxon>Endopterygota</taxon>
        <taxon>Diptera</taxon>
        <taxon>Brachycera</taxon>
        <taxon>Muscomorpha</taxon>
        <taxon>Ephydroidea</taxon>
        <taxon>Drosophilidae</taxon>
        <taxon>Drosophila</taxon>
        <taxon>Sophophora</taxon>
    </lineage>
</organism>
<dbReference type="InterPro" id="IPR025254">
    <property type="entry name" value="CCDC113/CCDC96_CC"/>
</dbReference>
<feature type="coiled-coil region" evidence="1">
    <location>
        <begin position="652"/>
        <end position="679"/>
    </location>
</feature>
<feature type="coiled-coil region" evidence="1">
    <location>
        <begin position="584"/>
        <end position="611"/>
    </location>
</feature>
<name>A0AAU9FFH6_DROMD</name>
<dbReference type="EMBL" id="AP029264">
    <property type="protein sequence ID" value="BFF94438.1"/>
    <property type="molecule type" value="Genomic_DNA"/>
</dbReference>
<dbReference type="AlphaFoldDB" id="A0AAU9FFH6"/>
<evidence type="ECO:0000256" key="2">
    <source>
        <dbReference type="SAM" id="MobiDB-lite"/>
    </source>
</evidence>
<dbReference type="Pfam" id="PF13870">
    <property type="entry name" value="CCDC113_CCDC96_CC"/>
    <property type="match status" value="1"/>
</dbReference>
<sequence length="722" mass="81922">MAKPKKSKFKSETLGKSSDRSLAVAKGNKKGQTKKSSGKTLAETSNSVFSEKLRNFQANSHESRSSHEATSENLQEVSIDAEDDTNIDPGKGVNCEKSPENDVMKGFANSQPESGFVTPTSVDAFHKNPHQSLESIPKKTKTSQESFSSPRSQAKECFYINKLKERPKPVVEFQLKPHGEAISVRSENETVSYDEETTSQKEDVELKNFVDKLKQLRDFPSWHELDLNEEVAEEKAVHISGSIRDPSAVSSTGMADTETDHESVSEAQSSPLKLSAHSLAAVSSSEIEESDSFADDAELCVKFTEEEQAPFKQADFVFDSDEVEIAEHKIVPFELNPTICNFLAEIIDKVVAKAEKPERLLNQTLDKAKLMDALLEGADGHHIEHFINQYLTKRITDILVRRGKYSQVTPSKTADMNTNNQTRCRFALNELDFWLKREKLSIQVARDELQRLVVEENTKRTADDNLWQRLESLVNDTLLICPNVSDNLKMLAGNTIRRLSKMRDELSETRLNLILKQHTYSHIKMKIDKMDTISESLTMQKYLSVAAHVEILDRTLDSRNLSILKASNLINSKIHSVSHLRCRRKTLTRKLTAAQCVLESLKRQFKALRVKAYRCNKTHNKLLSELGNVRHKGGIMLYPLLIADYDQTVEAVGRKRSEIEALRAQHDSLLERLTAIEETRRMSLEKHRQSRSQLRTSTLVERMERRGNISQHSTTFHSNFKN</sequence>
<feature type="domain" description="CCDC113/CCDC96 coiled-coil" evidence="3">
    <location>
        <begin position="500"/>
        <end position="674"/>
    </location>
</feature>
<keyword evidence="5" id="KW-1185">Reference proteome</keyword>
<accession>A0AAU9FFH6</accession>
<evidence type="ECO:0000259" key="3">
    <source>
        <dbReference type="Pfam" id="PF13870"/>
    </source>
</evidence>
<feature type="compositionally biased region" description="Basic and acidic residues" evidence="2">
    <location>
        <begin position="9"/>
        <end position="19"/>
    </location>
</feature>
<evidence type="ECO:0000256" key="1">
    <source>
        <dbReference type="SAM" id="Coils"/>
    </source>
</evidence>